<feature type="compositionally biased region" description="Basic residues" evidence="1">
    <location>
        <begin position="179"/>
        <end position="191"/>
    </location>
</feature>
<sequence>MIAVGTDFLEPQLNSSCVNFTVAPVGDELPSLSCDLGDFISSSDIDQLLMQNFDGLVLPSESYMQLDMGAPDGESSLPSQTACELTSFLFEHTPRPRDLNLTYLEEHLTLQPQSSYITSLPSNNFHCATPPHSGGLTPTNFSRSTSPAWSESSGNMSTSSVPGGTLKESLTTNCSNPLPRHKRPSHKRAEIKRRDKIKTSLDDIKDYVPSLHNKGKLSESTILIKGENTSSFIKVFLLLFPPCQYHYPNSVCSPGPEVRYIYSSVLFYLNLGSMLINGNDQYGGVTSFFSNHILNQWKHKCWEECL</sequence>
<dbReference type="GO" id="GO:0046983">
    <property type="term" value="F:protein dimerization activity"/>
    <property type="evidence" value="ECO:0007669"/>
    <property type="project" value="InterPro"/>
</dbReference>
<accession>A0A0B7A7G0</accession>
<dbReference type="InterPro" id="IPR011598">
    <property type="entry name" value="bHLH_dom"/>
</dbReference>
<reference evidence="3" key="1">
    <citation type="submission" date="2014-12" db="EMBL/GenBank/DDBJ databases">
        <title>Insight into the proteome of Arion vulgaris.</title>
        <authorList>
            <person name="Aradska J."/>
            <person name="Bulat T."/>
            <person name="Smidak R."/>
            <person name="Sarate P."/>
            <person name="Gangsoo J."/>
            <person name="Sialana F."/>
            <person name="Bilban M."/>
            <person name="Lubec G."/>
        </authorList>
    </citation>
    <scope>NUCLEOTIDE SEQUENCE</scope>
    <source>
        <tissue evidence="3">Skin</tissue>
    </source>
</reference>
<name>A0A0B7A7G0_9EUPU</name>
<dbReference type="Gene3D" id="4.10.280.10">
    <property type="entry name" value="Helix-loop-helix DNA-binding domain"/>
    <property type="match status" value="1"/>
</dbReference>
<feature type="domain" description="BHLH" evidence="2">
    <location>
        <begin position="181"/>
        <end position="233"/>
    </location>
</feature>
<dbReference type="SUPFAM" id="SSF47459">
    <property type="entry name" value="HLH, helix-loop-helix DNA-binding domain"/>
    <property type="match status" value="1"/>
</dbReference>
<dbReference type="PROSITE" id="PS50888">
    <property type="entry name" value="BHLH"/>
    <property type="match status" value="1"/>
</dbReference>
<dbReference type="EMBL" id="HACG01029040">
    <property type="protein sequence ID" value="CEK75905.1"/>
    <property type="molecule type" value="Transcribed_RNA"/>
</dbReference>
<dbReference type="Pfam" id="PF00010">
    <property type="entry name" value="HLH"/>
    <property type="match status" value="1"/>
</dbReference>
<dbReference type="AlphaFoldDB" id="A0A0B7A7G0"/>
<feature type="compositionally biased region" description="Polar residues" evidence="1">
    <location>
        <begin position="140"/>
        <end position="176"/>
    </location>
</feature>
<organism evidence="3">
    <name type="scientific">Arion vulgaris</name>
    <dbReference type="NCBI Taxonomy" id="1028688"/>
    <lineage>
        <taxon>Eukaryota</taxon>
        <taxon>Metazoa</taxon>
        <taxon>Spiralia</taxon>
        <taxon>Lophotrochozoa</taxon>
        <taxon>Mollusca</taxon>
        <taxon>Gastropoda</taxon>
        <taxon>Heterobranchia</taxon>
        <taxon>Euthyneura</taxon>
        <taxon>Panpulmonata</taxon>
        <taxon>Eupulmonata</taxon>
        <taxon>Stylommatophora</taxon>
        <taxon>Helicina</taxon>
        <taxon>Arionoidea</taxon>
        <taxon>Arionidae</taxon>
        <taxon>Arion</taxon>
    </lineage>
</organism>
<dbReference type="InterPro" id="IPR036638">
    <property type="entry name" value="HLH_DNA-bd_sf"/>
</dbReference>
<proteinExistence type="predicted"/>
<gene>
    <name evidence="3" type="primary">ORF97527</name>
</gene>
<evidence type="ECO:0000259" key="2">
    <source>
        <dbReference type="PROSITE" id="PS50888"/>
    </source>
</evidence>
<feature type="region of interest" description="Disordered" evidence="1">
    <location>
        <begin position="140"/>
        <end position="191"/>
    </location>
</feature>
<evidence type="ECO:0000256" key="1">
    <source>
        <dbReference type="SAM" id="MobiDB-lite"/>
    </source>
</evidence>
<protein>
    <recommendedName>
        <fullName evidence="2">BHLH domain-containing protein</fullName>
    </recommendedName>
</protein>
<evidence type="ECO:0000313" key="3">
    <source>
        <dbReference type="EMBL" id="CEK75905.1"/>
    </source>
</evidence>